<dbReference type="AlphaFoldDB" id="A0A4Q7LYZ9"/>
<reference evidence="6 7" key="1">
    <citation type="journal article" date="2015" name="Stand. Genomic Sci.">
        <title>Genomic Encyclopedia of Bacterial and Archaeal Type Strains, Phase III: the genomes of soil and plant-associated and newly described type strains.</title>
        <authorList>
            <person name="Whitman W.B."/>
            <person name="Woyke T."/>
            <person name="Klenk H.P."/>
            <person name="Zhou Y."/>
            <person name="Lilburn T.G."/>
            <person name="Beck B.J."/>
            <person name="De Vos P."/>
            <person name="Vandamme P."/>
            <person name="Eisen J.A."/>
            <person name="Garrity G."/>
            <person name="Hugenholtz P."/>
            <person name="Kyrpides N.C."/>
        </authorList>
    </citation>
    <scope>NUCLEOTIDE SEQUENCE [LARGE SCALE GENOMIC DNA]</scope>
    <source>
        <strain evidence="6 7">CV2</strain>
    </source>
</reference>
<evidence type="ECO:0000256" key="1">
    <source>
        <dbReference type="ARBA" id="ARBA00006284"/>
    </source>
</evidence>
<evidence type="ECO:0000256" key="5">
    <source>
        <dbReference type="SAM" id="MobiDB-lite"/>
    </source>
</evidence>
<accession>A0A4Q7LYZ9</accession>
<organism evidence="6 7">
    <name type="scientific">Microcella putealis</name>
    <dbReference type="NCBI Taxonomy" id="337005"/>
    <lineage>
        <taxon>Bacteria</taxon>
        <taxon>Bacillati</taxon>
        <taxon>Actinomycetota</taxon>
        <taxon>Actinomycetes</taxon>
        <taxon>Micrococcales</taxon>
        <taxon>Microbacteriaceae</taxon>
        <taxon>Microcella</taxon>
    </lineage>
</organism>
<dbReference type="Pfam" id="PF02595">
    <property type="entry name" value="Gly_kinase"/>
    <property type="match status" value="1"/>
</dbReference>
<dbReference type="GO" id="GO:0031388">
    <property type="term" value="P:organic acid phosphorylation"/>
    <property type="evidence" value="ECO:0007669"/>
    <property type="project" value="UniProtKB-UniRule"/>
</dbReference>
<dbReference type="Gene3D" id="3.40.50.10350">
    <property type="entry name" value="Glycerate kinase, domain 1"/>
    <property type="match status" value="1"/>
</dbReference>
<evidence type="ECO:0000313" key="7">
    <source>
        <dbReference type="Proteomes" id="UP000293519"/>
    </source>
</evidence>
<keyword evidence="3 4" id="KW-0418">Kinase</keyword>
<dbReference type="PIRSF" id="PIRSF006078">
    <property type="entry name" value="GlxK"/>
    <property type="match status" value="1"/>
</dbReference>
<evidence type="ECO:0000256" key="4">
    <source>
        <dbReference type="PIRNR" id="PIRNR006078"/>
    </source>
</evidence>
<comment type="similarity">
    <text evidence="1 4">Belongs to the glycerate kinase type-1 family.</text>
</comment>
<dbReference type="InterPro" id="IPR036129">
    <property type="entry name" value="Glycerate_kinase_sf"/>
</dbReference>
<protein>
    <submittedName>
        <fullName evidence="6">Glycerate kinase</fullName>
    </submittedName>
</protein>
<keyword evidence="7" id="KW-1185">Reference proteome</keyword>
<dbReference type="InterPro" id="IPR018197">
    <property type="entry name" value="Glycerate_kinase_RE-like"/>
</dbReference>
<dbReference type="InterPro" id="IPR004381">
    <property type="entry name" value="Glycerate_kinase"/>
</dbReference>
<dbReference type="Proteomes" id="UP000293519">
    <property type="component" value="Unassembled WGS sequence"/>
</dbReference>
<proteinExistence type="inferred from homology"/>
<dbReference type="RefSeq" id="WP_157985501.1">
    <property type="nucleotide sequence ID" value="NZ_SGWW01000001.1"/>
</dbReference>
<dbReference type="GO" id="GO:0008887">
    <property type="term" value="F:glycerate kinase activity"/>
    <property type="evidence" value="ECO:0007669"/>
    <property type="project" value="UniProtKB-UniRule"/>
</dbReference>
<dbReference type="InterPro" id="IPR018193">
    <property type="entry name" value="Glyc_kinase_flavodox-like_fold"/>
</dbReference>
<keyword evidence="2 4" id="KW-0808">Transferase</keyword>
<name>A0A4Q7LYZ9_9MICO</name>
<comment type="caution">
    <text evidence="6">The sequence shown here is derived from an EMBL/GenBank/DDBJ whole genome shotgun (WGS) entry which is preliminary data.</text>
</comment>
<sequence length="420" mass="41005">MLTSSSASPLRVLVAPDSFKGSLTADAAAAHIAAGVTAALGSAAEIRLLPVADGGEGTLDVLASATTARVVEVPTTDALGRPRLGRIAVMPSGRAIIEAAEANGLPHVADQPLRAVEADSAGVGALVRAALDAGADELLVTVGGSATTDGGVGLLRALGARFVDAQGREIASGGGALATLDAVDFSALDRRALAARWRIACDVTNPLVGDDGAAAVFGPQKGANADDIAALDAGLDRLATVVQARTGVDMRTVAGGGAAGGIPALLHAVMSAQLEPGIDLVADAIGLEEAIRASDVVITGEGALDAQSLRGKAPGAIAAIARAAGIPVVVIAGRVALSADELRSAGIAAAVPIADGAAELRELEARAGALVEAAAHRVASLIDLGVTVGRRSLSSAEPVSSADPASAGPTTAGTIKGEGS</sequence>
<evidence type="ECO:0000256" key="3">
    <source>
        <dbReference type="ARBA" id="ARBA00022777"/>
    </source>
</evidence>
<dbReference type="Gene3D" id="3.90.1510.10">
    <property type="entry name" value="Glycerate kinase, domain 2"/>
    <property type="match status" value="1"/>
</dbReference>
<dbReference type="SUPFAM" id="SSF110738">
    <property type="entry name" value="Glycerate kinase I"/>
    <property type="match status" value="1"/>
</dbReference>
<dbReference type="PANTHER" id="PTHR21599">
    <property type="entry name" value="GLYCERATE KINASE"/>
    <property type="match status" value="1"/>
</dbReference>
<evidence type="ECO:0000256" key="2">
    <source>
        <dbReference type="ARBA" id="ARBA00022679"/>
    </source>
</evidence>
<dbReference type="NCBIfam" id="TIGR00045">
    <property type="entry name" value="glycerate kinase"/>
    <property type="match status" value="1"/>
</dbReference>
<evidence type="ECO:0000313" key="6">
    <source>
        <dbReference type="EMBL" id="RZS59667.1"/>
    </source>
</evidence>
<dbReference type="OrthoDB" id="9774290at2"/>
<dbReference type="EMBL" id="SGWW01000001">
    <property type="protein sequence ID" value="RZS59667.1"/>
    <property type="molecule type" value="Genomic_DNA"/>
</dbReference>
<feature type="region of interest" description="Disordered" evidence="5">
    <location>
        <begin position="395"/>
        <end position="420"/>
    </location>
</feature>
<gene>
    <name evidence="6" type="ORF">EV141_0899</name>
</gene>
<dbReference type="PANTHER" id="PTHR21599:SF0">
    <property type="entry name" value="GLYCERATE KINASE"/>
    <property type="match status" value="1"/>
</dbReference>